<feature type="domain" description="LysM" evidence="1">
    <location>
        <begin position="82"/>
        <end position="125"/>
    </location>
</feature>
<dbReference type="SMART" id="SM00257">
    <property type="entry name" value="LysM"/>
    <property type="match status" value="1"/>
</dbReference>
<evidence type="ECO:0000259" key="1">
    <source>
        <dbReference type="PROSITE" id="PS51782"/>
    </source>
</evidence>
<gene>
    <name evidence="2" type="ORF">GCM10008955_33470</name>
</gene>
<proteinExistence type="predicted"/>
<dbReference type="InterPro" id="IPR036779">
    <property type="entry name" value="LysM_dom_sf"/>
</dbReference>
<name>A0ABQ2EZX9_9DEIO</name>
<protein>
    <recommendedName>
        <fullName evidence="1">LysM domain-containing protein</fullName>
    </recommendedName>
</protein>
<evidence type="ECO:0000313" key="3">
    <source>
        <dbReference type="Proteomes" id="UP000647587"/>
    </source>
</evidence>
<dbReference type="InterPro" id="IPR018392">
    <property type="entry name" value="LysM"/>
</dbReference>
<dbReference type="EMBL" id="BMPP01000016">
    <property type="protein sequence ID" value="GGK36921.1"/>
    <property type="molecule type" value="Genomic_DNA"/>
</dbReference>
<keyword evidence="3" id="KW-1185">Reference proteome</keyword>
<sequence length="171" mass="18419">MSDLTSVHLRDQSHGRFAVMPPQVRVHPWGAPRLPVSATHRQAWLLGTLVTFTFSAAHAAVPQPVHSAPAALTASRVRVTTTTYTVKTGDTLAILAQRFNTTVRELITMNNLTGTVIYVTQRLIVPATGSVTPVKPAPPAGVARTIVLLQSSLPPWPRRQTVRAGRCSACC</sequence>
<organism evidence="2 3">
    <name type="scientific">Deinococcus malanensis</name>
    <dbReference type="NCBI Taxonomy" id="1706855"/>
    <lineage>
        <taxon>Bacteria</taxon>
        <taxon>Thermotogati</taxon>
        <taxon>Deinococcota</taxon>
        <taxon>Deinococci</taxon>
        <taxon>Deinococcales</taxon>
        <taxon>Deinococcaceae</taxon>
        <taxon>Deinococcus</taxon>
    </lineage>
</organism>
<dbReference type="Gene3D" id="3.10.350.10">
    <property type="entry name" value="LysM domain"/>
    <property type="match status" value="1"/>
</dbReference>
<dbReference type="Proteomes" id="UP000647587">
    <property type="component" value="Unassembled WGS sequence"/>
</dbReference>
<accession>A0ABQ2EZX9</accession>
<dbReference type="RefSeq" id="WP_189010800.1">
    <property type="nucleotide sequence ID" value="NZ_BMPP01000016.1"/>
</dbReference>
<reference evidence="3" key="1">
    <citation type="journal article" date="2019" name="Int. J. Syst. Evol. Microbiol.">
        <title>The Global Catalogue of Microorganisms (GCM) 10K type strain sequencing project: providing services to taxonomists for standard genome sequencing and annotation.</title>
        <authorList>
            <consortium name="The Broad Institute Genomics Platform"/>
            <consortium name="The Broad Institute Genome Sequencing Center for Infectious Disease"/>
            <person name="Wu L."/>
            <person name="Ma J."/>
        </authorList>
    </citation>
    <scope>NUCLEOTIDE SEQUENCE [LARGE SCALE GENOMIC DNA]</scope>
    <source>
        <strain evidence="3">JCM 30331</strain>
    </source>
</reference>
<dbReference type="CDD" id="cd00118">
    <property type="entry name" value="LysM"/>
    <property type="match status" value="1"/>
</dbReference>
<evidence type="ECO:0000313" key="2">
    <source>
        <dbReference type="EMBL" id="GGK36921.1"/>
    </source>
</evidence>
<dbReference type="SUPFAM" id="SSF54106">
    <property type="entry name" value="LysM domain"/>
    <property type="match status" value="1"/>
</dbReference>
<dbReference type="Pfam" id="PF01476">
    <property type="entry name" value="LysM"/>
    <property type="match status" value="1"/>
</dbReference>
<comment type="caution">
    <text evidence="2">The sequence shown here is derived from an EMBL/GenBank/DDBJ whole genome shotgun (WGS) entry which is preliminary data.</text>
</comment>
<dbReference type="PROSITE" id="PS51782">
    <property type="entry name" value="LYSM"/>
    <property type="match status" value="1"/>
</dbReference>